<dbReference type="KEGG" id="hse:Hsero_0779"/>
<evidence type="ECO:0000313" key="2">
    <source>
        <dbReference type="Proteomes" id="UP000000329"/>
    </source>
</evidence>
<gene>
    <name evidence="1" type="ordered locus">Hsero_0779</name>
</gene>
<dbReference type="AlphaFoldDB" id="D8IZH8"/>
<evidence type="ECO:0000313" key="1">
    <source>
        <dbReference type="EMBL" id="ADJ62298.1"/>
    </source>
</evidence>
<proteinExistence type="predicted"/>
<dbReference type="Proteomes" id="UP000000329">
    <property type="component" value="Chromosome"/>
</dbReference>
<sequence>MNRPFSLLEWPTFAGAPYRAAAHPTRITTVDQQHDDISGQEVKQLLLDLMQYCDQQTAARPALELQIGEIFTRTSVEPAGVDLYLCVTATLPPVGAPATALLTPPAALEAAPINSIDFLWHADEGRYVLVRKVPLRLLTDERSVMDEILATADLAASCAQEIAADAKS</sequence>
<name>D8IZH8_HERSS</name>
<reference evidence="1 2" key="1">
    <citation type="submission" date="2010-04" db="EMBL/GenBank/DDBJ databases">
        <title>The genome of Herbaspirillum seropedicae SmR1, an endophytic, nitrogen-fixing, plant-growth promoting beta-Proteobacteria.</title>
        <authorList>
            <person name="Pedrosa F.O."/>
            <person name="Monteiro R.A."/>
            <person name="Wassem R."/>
            <person name="Cruz L.M."/>
            <person name="Ayub R.A."/>
            <person name="Colauto N.B."/>
            <person name="Fernandez M.A."/>
            <person name="Fungaro M.H.P."/>
            <person name="Grisard E.C."/>
            <person name="Hungria M."/>
            <person name="Madeira H.M.F."/>
            <person name="Nodari R.O."/>
            <person name="Osaku C.A."/>
            <person name="Petzl-Erler M.L."/>
            <person name="Terenzi H."/>
            <person name="Vieira L.G.E."/>
            <person name="Almeida M.I.M."/>
            <person name="Alves L.R."/>
            <person name="Arantes O.M.N."/>
            <person name="Balsanelli E."/>
            <person name="Barcellos F.G."/>
            <person name="Baura V.A."/>
            <person name="Binde D.R."/>
            <person name="Campo R.J."/>
            <person name="Chubatsu L.S."/>
            <person name="Chueire L.M.O."/>
            <person name="Ciferri R.R."/>
            <person name="Correa L.C."/>
            <person name="da Conceicao Silva J.L."/>
            <person name="Dabul A.N.G."/>
            <person name="Dambros B.P."/>
            <person name="Faoro H."/>
            <person name="Favetti A."/>
            <person name="Friedermann G."/>
            <person name="Furlaneto M.C."/>
            <person name="Gasques L.S."/>
            <person name="Gimenes C.C.T."/>
            <person name="Gioppo N.M.R."/>
            <person name="Glienke-Blanco C."/>
            <person name="Godoy L.P."/>
            <person name="Guerra M.P."/>
            <person name="Karp S."/>
            <person name="Kava-Cordeiro V."/>
            <person name="Margarido V.P."/>
            <person name="Mathioni S.M."/>
            <person name="Menck-Soares M.A."/>
            <person name="Murace N.K."/>
            <person name="Nicolas M.F."/>
            <person name="Oliveira C.E.C."/>
            <person name="Pagnan N.A.B."/>
            <person name="Pamphile J.A."/>
            <person name="Patussi E.V."/>
            <person name="Pereira L.F.P."/>
            <person name="Pereira-Ferrari L."/>
            <person name="Pinto F.G.S."/>
            <person name="Precoma C."/>
            <person name="Prioli A.J."/>
            <person name="Prioli S.M.A.P."/>
            <person name="Raittz R.T."/>
            <person name="Ramos H.J.O."/>
            <person name="Ribeiro E.M.S.F."/>
            <person name="Rigo L.U."/>
            <person name="Rocha C.L.M.S.C."/>
            <person name="Rocha S.N."/>
            <person name="Santos K."/>
            <person name="Satori D."/>
            <person name="Silva A.G."/>
            <person name="Simao R.C.G."/>
            <person name="Soares M.A.M."/>
            <person name="Souza E.M."/>
            <person name="Steffens M.B.R."/>
            <person name="Steindel M."/>
            <person name="Tadra-Sfeir M.Z."/>
            <person name="Takahashi E.K."/>
            <person name="Torres R.A."/>
            <person name="Valle J.S."/>
            <person name="Vernal J.I."/>
            <person name="Vilas-Boas L.A."/>
            <person name="Watanabe M.A.E."/>
            <person name="Weiss V.A."/>
            <person name="Yates M.A."/>
            <person name="Souza E.M."/>
        </authorList>
    </citation>
    <scope>NUCLEOTIDE SEQUENCE [LARGE SCALE GENOMIC DNA]</scope>
    <source>
        <strain evidence="1 2">SmR1</strain>
    </source>
</reference>
<dbReference type="HOGENOM" id="CLU_1584227_0_0_4"/>
<accession>D8IZH8</accession>
<protein>
    <submittedName>
        <fullName evidence="1">Uncharacterized protein</fullName>
    </submittedName>
</protein>
<keyword evidence="2" id="KW-1185">Reference proteome</keyword>
<organism evidence="1 2">
    <name type="scientific">Herbaspirillum seropedicae (strain SmR1)</name>
    <dbReference type="NCBI Taxonomy" id="757424"/>
    <lineage>
        <taxon>Bacteria</taxon>
        <taxon>Pseudomonadati</taxon>
        <taxon>Pseudomonadota</taxon>
        <taxon>Betaproteobacteria</taxon>
        <taxon>Burkholderiales</taxon>
        <taxon>Oxalobacteraceae</taxon>
        <taxon>Herbaspirillum</taxon>
    </lineage>
</organism>
<dbReference type="EMBL" id="CP002039">
    <property type="protein sequence ID" value="ADJ62298.1"/>
    <property type="molecule type" value="Genomic_DNA"/>
</dbReference>